<evidence type="ECO:0000256" key="2">
    <source>
        <dbReference type="ARBA" id="ARBA00023125"/>
    </source>
</evidence>
<reference evidence="5 6" key="1">
    <citation type="submission" date="2019-07" db="EMBL/GenBank/DDBJ databases">
        <title>Genomic Encyclopedia of Archaeal and Bacterial Type Strains, Phase II (KMG-II): from individual species to whole genera.</title>
        <authorList>
            <person name="Goeker M."/>
        </authorList>
    </citation>
    <scope>NUCLEOTIDE SEQUENCE [LARGE SCALE GENOMIC DNA]</scope>
    <source>
        <strain evidence="5 6">ATCC BAA-252</strain>
    </source>
</reference>
<keyword evidence="2" id="KW-0238">DNA-binding</keyword>
<name>A0A562SFE5_9HYPH</name>
<evidence type="ECO:0000313" key="5">
    <source>
        <dbReference type="EMBL" id="TWI80002.1"/>
    </source>
</evidence>
<dbReference type="Gene3D" id="1.10.10.10">
    <property type="entry name" value="Winged helix-like DNA-binding domain superfamily/Winged helix DNA-binding domain"/>
    <property type="match status" value="1"/>
</dbReference>
<dbReference type="Proteomes" id="UP000320593">
    <property type="component" value="Unassembled WGS sequence"/>
</dbReference>
<dbReference type="InterPro" id="IPR036388">
    <property type="entry name" value="WH-like_DNA-bd_sf"/>
</dbReference>
<keyword evidence="3" id="KW-0804">Transcription</keyword>
<proteinExistence type="predicted"/>
<sequence length="150" mass="16425">MDSDLKVTVNPVTGILREIEEAVSSSGQTPCPVRDVLDRIGDKWSVHVMLRLASKPEGFNSLLRSVSGISQRMLTVTLRSLERDGLASRSVFDTRPPTTEYRLTPIGSSLISHLAAIAQWAVSNADAVEKNRQAFDDRNGAPSTFEKRSA</sequence>
<dbReference type="PROSITE" id="PS51118">
    <property type="entry name" value="HTH_HXLR"/>
    <property type="match status" value="1"/>
</dbReference>
<dbReference type="SUPFAM" id="SSF46785">
    <property type="entry name" value="Winged helix' DNA-binding domain"/>
    <property type="match status" value="1"/>
</dbReference>
<keyword evidence="1" id="KW-0805">Transcription regulation</keyword>
<gene>
    <name evidence="5" type="ORF">JM93_04114</name>
</gene>
<feature type="domain" description="HTH hxlR-type" evidence="4">
    <location>
        <begin position="31"/>
        <end position="129"/>
    </location>
</feature>
<dbReference type="InterPro" id="IPR002577">
    <property type="entry name" value="HTH_HxlR"/>
</dbReference>
<dbReference type="PANTHER" id="PTHR33204">
    <property type="entry name" value="TRANSCRIPTIONAL REGULATOR, MARR FAMILY"/>
    <property type="match status" value="1"/>
</dbReference>
<comment type="caution">
    <text evidence="5">The sequence shown here is derived from an EMBL/GenBank/DDBJ whole genome shotgun (WGS) entry which is preliminary data.</text>
</comment>
<evidence type="ECO:0000259" key="4">
    <source>
        <dbReference type="PROSITE" id="PS51118"/>
    </source>
</evidence>
<protein>
    <submittedName>
        <fullName evidence="5">HxlR family transcriptional regulator</fullName>
    </submittedName>
</protein>
<dbReference type="EMBL" id="VLLF01000012">
    <property type="protein sequence ID" value="TWI80002.1"/>
    <property type="molecule type" value="Genomic_DNA"/>
</dbReference>
<dbReference type="AlphaFoldDB" id="A0A562SFE5"/>
<dbReference type="InterPro" id="IPR036390">
    <property type="entry name" value="WH_DNA-bd_sf"/>
</dbReference>
<dbReference type="Pfam" id="PF01638">
    <property type="entry name" value="HxlR"/>
    <property type="match status" value="1"/>
</dbReference>
<keyword evidence="6" id="KW-1185">Reference proteome</keyword>
<evidence type="ECO:0000313" key="6">
    <source>
        <dbReference type="Proteomes" id="UP000320593"/>
    </source>
</evidence>
<evidence type="ECO:0000256" key="3">
    <source>
        <dbReference type="ARBA" id="ARBA00023163"/>
    </source>
</evidence>
<dbReference type="GO" id="GO:0003677">
    <property type="term" value="F:DNA binding"/>
    <property type="evidence" value="ECO:0007669"/>
    <property type="project" value="UniProtKB-KW"/>
</dbReference>
<dbReference type="PANTHER" id="PTHR33204:SF39">
    <property type="entry name" value="TRANSCRIPTIONAL REGULATORY PROTEIN"/>
    <property type="match status" value="1"/>
</dbReference>
<evidence type="ECO:0000256" key="1">
    <source>
        <dbReference type="ARBA" id="ARBA00023015"/>
    </source>
</evidence>
<accession>A0A562SFE5</accession>
<organism evidence="5 6">
    <name type="scientific">Roseibium hamelinense</name>
    <dbReference type="NCBI Taxonomy" id="150831"/>
    <lineage>
        <taxon>Bacteria</taxon>
        <taxon>Pseudomonadati</taxon>
        <taxon>Pseudomonadota</taxon>
        <taxon>Alphaproteobacteria</taxon>
        <taxon>Hyphomicrobiales</taxon>
        <taxon>Stappiaceae</taxon>
        <taxon>Roseibium</taxon>
    </lineage>
</organism>
<dbReference type="RefSeq" id="WP_244300961.1">
    <property type="nucleotide sequence ID" value="NZ_SMLY01000079.1"/>
</dbReference>